<dbReference type="Pfam" id="PF04371">
    <property type="entry name" value="PAD_porph"/>
    <property type="match status" value="1"/>
</dbReference>
<dbReference type="GO" id="GO:0047632">
    <property type="term" value="F:agmatine deiminase activity"/>
    <property type="evidence" value="ECO:0007669"/>
    <property type="project" value="TreeGrafter"/>
</dbReference>
<feature type="signal peptide" evidence="2">
    <location>
        <begin position="1"/>
        <end position="25"/>
    </location>
</feature>
<dbReference type="InParanoid" id="A0A6P8I7V9"/>
<protein>
    <submittedName>
        <fullName evidence="4">Uncharacterized protein LOC116297126 isoform X1</fullName>
    </submittedName>
</protein>
<dbReference type="OrthoDB" id="544103at2759"/>
<keyword evidence="3" id="KW-1185">Reference proteome</keyword>
<accession>A0A6P8I7V9</accession>
<dbReference type="Gene3D" id="3.75.10.10">
    <property type="entry name" value="L-arginine/glycine Amidinotransferase, Chain A"/>
    <property type="match status" value="1"/>
</dbReference>
<dbReference type="PANTHER" id="PTHR31377">
    <property type="entry name" value="AGMATINE DEIMINASE-RELATED"/>
    <property type="match status" value="1"/>
</dbReference>
<evidence type="ECO:0000256" key="1">
    <source>
        <dbReference type="ARBA" id="ARBA00022801"/>
    </source>
</evidence>
<dbReference type="Proteomes" id="UP000515163">
    <property type="component" value="Unplaced"/>
</dbReference>
<keyword evidence="2" id="KW-0732">Signal</keyword>
<evidence type="ECO:0000313" key="4">
    <source>
        <dbReference type="RefSeq" id="XP_031561152.1"/>
    </source>
</evidence>
<gene>
    <name evidence="4" type="primary">LOC116297126</name>
</gene>
<reference evidence="4" key="1">
    <citation type="submission" date="2025-08" db="UniProtKB">
        <authorList>
            <consortium name="RefSeq"/>
        </authorList>
    </citation>
    <scope>IDENTIFICATION</scope>
    <source>
        <tissue evidence="4">Tentacle</tissue>
    </source>
</reference>
<keyword evidence="1" id="KW-0378">Hydrolase</keyword>
<dbReference type="GeneID" id="116297126"/>
<dbReference type="SUPFAM" id="SSF55909">
    <property type="entry name" value="Pentein"/>
    <property type="match status" value="1"/>
</dbReference>
<dbReference type="AlphaFoldDB" id="A0A6P8I7V9"/>
<dbReference type="InterPro" id="IPR007466">
    <property type="entry name" value="Peptidyl-Arg-deiminase_porph"/>
</dbReference>
<evidence type="ECO:0000256" key="2">
    <source>
        <dbReference type="SAM" id="SignalP"/>
    </source>
</evidence>
<organism evidence="3 4">
    <name type="scientific">Actinia tenebrosa</name>
    <name type="common">Australian red waratah sea anemone</name>
    <dbReference type="NCBI Taxonomy" id="6105"/>
    <lineage>
        <taxon>Eukaryota</taxon>
        <taxon>Metazoa</taxon>
        <taxon>Cnidaria</taxon>
        <taxon>Anthozoa</taxon>
        <taxon>Hexacorallia</taxon>
        <taxon>Actiniaria</taxon>
        <taxon>Actiniidae</taxon>
        <taxon>Actinia</taxon>
    </lineage>
</organism>
<feature type="chain" id="PRO_5028356853" evidence="2">
    <location>
        <begin position="26"/>
        <end position="370"/>
    </location>
</feature>
<dbReference type="GO" id="GO:0004668">
    <property type="term" value="F:protein-arginine deiminase activity"/>
    <property type="evidence" value="ECO:0007669"/>
    <property type="project" value="InterPro"/>
</dbReference>
<dbReference type="RefSeq" id="XP_031561152.1">
    <property type="nucleotide sequence ID" value="XM_031705292.1"/>
</dbReference>
<dbReference type="PANTHER" id="PTHR31377:SF0">
    <property type="entry name" value="AGMATINE DEIMINASE-RELATED"/>
    <property type="match status" value="1"/>
</dbReference>
<dbReference type="KEGG" id="aten:116297126"/>
<evidence type="ECO:0000313" key="3">
    <source>
        <dbReference type="Proteomes" id="UP000515163"/>
    </source>
</evidence>
<dbReference type="GO" id="GO:0009446">
    <property type="term" value="P:putrescine biosynthetic process"/>
    <property type="evidence" value="ECO:0007669"/>
    <property type="project" value="InterPro"/>
</dbReference>
<proteinExistence type="predicted"/>
<name>A0A6P8I7V9_ACTTE</name>
<sequence length="370" mass="41556">MSSIRNKVFSLACLLMAVSSLLVGAYPSSGMEKKKQVIVVSLPGESDGQYYEYLRDIVKFFIEMDEKTNGRDHLFIIHDKSGRWYLNRHEFKNAHLIEVDQYLDLWMRDSPPTMPKLQIKFKYRPGYIKSSEAKRVTQAFEKFATQVGLPSLEHCNLVLEGGNIVENGVDCAVVTDRVFKENKGKSEDNVVKALESAIKRKVVFTPDPEDSTGHSDGTVSFVEKDVLLIASYPDPDGQEYLHEVENEVKKECPSIQAIPLPCYMVNKKYRGFTSAEGSYANSLVTYNAVYLPFFSNQTSNQKAFDVFKSSTDKEVVPVHSAGKLAVLGGSIRCLTWQIDQDHPVAQSLFRYIEGSGDDGQDNDDGSENEN</sequence>